<comment type="caution">
    <text evidence="7">The sequence shown here is derived from an EMBL/GenBank/DDBJ whole genome shotgun (WGS) entry which is preliminary data.</text>
</comment>
<sequence length="235" mass="25812">MTFSLKRVNAIFMKDYKDLLKNSYVLFTIALPIFYSMLLSKISDDDPTMTLFPINLALIITGAFIQAAIVAEEKEKNTLRGLLLSPASTLEILVGKSALTAVVTLIVILVSVKISGLEMLSIPFSALLIALSLIFYLALGTMLGLLSRTVMETSIIGMPFLLLFGMMSMFKPMFENELILNAIGYLPNEQFAVAWVTLSESGQIGDIVGELIVLTLWALAAVVITVITYGKRRFD</sequence>
<feature type="transmembrane region" description="Helical" evidence="5">
    <location>
        <begin position="207"/>
        <end position="229"/>
    </location>
</feature>
<reference evidence="7 8" key="1">
    <citation type="submission" date="2023-08" db="EMBL/GenBank/DDBJ databases">
        <authorList>
            <person name="Park J.-S."/>
        </authorList>
    </citation>
    <scope>NUCLEOTIDE SEQUENCE [LARGE SCALE GENOMIC DNA]</scope>
    <source>
        <strain evidence="7 8">2205SS18-9</strain>
    </source>
</reference>
<dbReference type="RefSeq" id="WP_305992706.1">
    <property type="nucleotide sequence ID" value="NZ_JAVAMP010000007.1"/>
</dbReference>
<evidence type="ECO:0000313" key="8">
    <source>
        <dbReference type="Proteomes" id="UP001231941"/>
    </source>
</evidence>
<proteinExistence type="predicted"/>
<evidence type="ECO:0000256" key="4">
    <source>
        <dbReference type="ARBA" id="ARBA00023136"/>
    </source>
</evidence>
<dbReference type="EMBL" id="JAVAMP010000007">
    <property type="protein sequence ID" value="MDP5275398.1"/>
    <property type="molecule type" value="Genomic_DNA"/>
</dbReference>
<evidence type="ECO:0000256" key="2">
    <source>
        <dbReference type="ARBA" id="ARBA00022692"/>
    </source>
</evidence>
<feature type="transmembrane region" description="Helical" evidence="5">
    <location>
        <begin position="21"/>
        <end position="39"/>
    </location>
</feature>
<keyword evidence="2 5" id="KW-0812">Transmembrane</keyword>
<feature type="transmembrane region" description="Helical" evidence="5">
    <location>
        <begin position="51"/>
        <end position="71"/>
    </location>
</feature>
<name>A0ABT9J1N5_9BACL</name>
<organism evidence="7 8">
    <name type="scientific">Chengkuizengella axinellae</name>
    <dbReference type="NCBI Taxonomy" id="3064388"/>
    <lineage>
        <taxon>Bacteria</taxon>
        <taxon>Bacillati</taxon>
        <taxon>Bacillota</taxon>
        <taxon>Bacilli</taxon>
        <taxon>Bacillales</taxon>
        <taxon>Paenibacillaceae</taxon>
        <taxon>Chengkuizengella</taxon>
    </lineage>
</organism>
<dbReference type="Proteomes" id="UP001231941">
    <property type="component" value="Unassembled WGS sequence"/>
</dbReference>
<keyword evidence="8" id="KW-1185">Reference proteome</keyword>
<dbReference type="PANTHER" id="PTHR43471">
    <property type="entry name" value="ABC TRANSPORTER PERMEASE"/>
    <property type="match status" value="1"/>
</dbReference>
<feature type="transmembrane region" description="Helical" evidence="5">
    <location>
        <begin position="153"/>
        <end position="170"/>
    </location>
</feature>
<feature type="transmembrane region" description="Helical" evidence="5">
    <location>
        <begin position="124"/>
        <end position="146"/>
    </location>
</feature>
<evidence type="ECO:0000256" key="3">
    <source>
        <dbReference type="ARBA" id="ARBA00022989"/>
    </source>
</evidence>
<feature type="domain" description="ABC-2 type transporter transmembrane" evidence="6">
    <location>
        <begin position="56"/>
        <end position="226"/>
    </location>
</feature>
<comment type="subcellular location">
    <subcellularLocation>
        <location evidence="1">Membrane</location>
        <topology evidence="1">Multi-pass membrane protein</topology>
    </subcellularLocation>
</comment>
<dbReference type="InterPro" id="IPR013525">
    <property type="entry name" value="ABC2_TM"/>
</dbReference>
<feature type="transmembrane region" description="Helical" evidence="5">
    <location>
        <begin position="92"/>
        <end position="112"/>
    </location>
</feature>
<dbReference type="PANTHER" id="PTHR43471:SF1">
    <property type="entry name" value="ABC TRANSPORTER PERMEASE PROTEIN NOSY-RELATED"/>
    <property type="match status" value="1"/>
</dbReference>
<gene>
    <name evidence="7" type="ORF">Q5Y73_14920</name>
</gene>
<protein>
    <submittedName>
        <fullName evidence="7">ABC transporter permease</fullName>
    </submittedName>
</protein>
<keyword evidence="4 5" id="KW-0472">Membrane</keyword>
<accession>A0ABT9J1N5</accession>
<evidence type="ECO:0000259" key="6">
    <source>
        <dbReference type="Pfam" id="PF12698"/>
    </source>
</evidence>
<dbReference type="Pfam" id="PF12698">
    <property type="entry name" value="ABC2_membrane_3"/>
    <property type="match status" value="1"/>
</dbReference>
<evidence type="ECO:0000256" key="5">
    <source>
        <dbReference type="SAM" id="Phobius"/>
    </source>
</evidence>
<evidence type="ECO:0000256" key="1">
    <source>
        <dbReference type="ARBA" id="ARBA00004141"/>
    </source>
</evidence>
<keyword evidence="3 5" id="KW-1133">Transmembrane helix</keyword>
<evidence type="ECO:0000313" key="7">
    <source>
        <dbReference type="EMBL" id="MDP5275398.1"/>
    </source>
</evidence>